<evidence type="ECO:0000256" key="1">
    <source>
        <dbReference type="ARBA" id="ARBA00006432"/>
    </source>
</evidence>
<feature type="domain" description="AMP-dependent synthetase/ligase" evidence="5">
    <location>
        <begin position="1"/>
        <end position="168"/>
    </location>
</feature>
<keyword evidence="2" id="KW-0436">Ligase</keyword>
<evidence type="ECO:0000256" key="2">
    <source>
        <dbReference type="ARBA" id="ARBA00022598"/>
    </source>
</evidence>
<dbReference type="PANTHER" id="PTHR43859">
    <property type="entry name" value="ACYL-ACTIVATING ENZYME"/>
    <property type="match status" value="1"/>
</dbReference>
<dbReference type="Pfam" id="PF00501">
    <property type="entry name" value="AMP-binding"/>
    <property type="match status" value="1"/>
</dbReference>
<sequence>MFEAHHAVPLAGAVLVPLNIRLSPPEITSILAASNARILFVDRELYHLAAGARVREVIVLDESGNEASDPYEQFLRRVGGRPSDWHEFPGVQDEGNTISVNYTSGTTGKPKGVMYSHRGAYLAAMSNCMEAGLTPDSTYIWTLPMFHCNGWCFTWATVAAGCTNVMVRK</sequence>
<keyword evidence="4" id="KW-0443">Lipid metabolism</keyword>
<dbReference type="GO" id="GO:0006631">
    <property type="term" value="P:fatty acid metabolic process"/>
    <property type="evidence" value="ECO:0007669"/>
    <property type="project" value="UniProtKB-KW"/>
</dbReference>
<name>A0A4P9W8L1_9FUNG</name>
<keyword evidence="7" id="KW-1185">Reference proteome</keyword>
<dbReference type="InterPro" id="IPR042099">
    <property type="entry name" value="ANL_N_sf"/>
</dbReference>
<reference evidence="7" key="1">
    <citation type="journal article" date="2018" name="Nat. Microbiol.">
        <title>Leveraging single-cell genomics to expand the fungal tree of life.</title>
        <authorList>
            <person name="Ahrendt S.R."/>
            <person name="Quandt C.A."/>
            <person name="Ciobanu D."/>
            <person name="Clum A."/>
            <person name="Salamov A."/>
            <person name="Andreopoulos B."/>
            <person name="Cheng J.F."/>
            <person name="Woyke T."/>
            <person name="Pelin A."/>
            <person name="Henrissat B."/>
            <person name="Reynolds N.K."/>
            <person name="Benny G.L."/>
            <person name="Smith M.E."/>
            <person name="James T.Y."/>
            <person name="Grigoriev I.V."/>
        </authorList>
    </citation>
    <scope>NUCLEOTIDE SEQUENCE [LARGE SCALE GENOMIC DNA]</scope>
</reference>
<evidence type="ECO:0000259" key="5">
    <source>
        <dbReference type="Pfam" id="PF00501"/>
    </source>
</evidence>
<dbReference type="InterPro" id="IPR020845">
    <property type="entry name" value="AMP-binding_CS"/>
</dbReference>
<organism evidence="6 7">
    <name type="scientific">Blyttiomyces helicus</name>
    <dbReference type="NCBI Taxonomy" id="388810"/>
    <lineage>
        <taxon>Eukaryota</taxon>
        <taxon>Fungi</taxon>
        <taxon>Fungi incertae sedis</taxon>
        <taxon>Chytridiomycota</taxon>
        <taxon>Chytridiomycota incertae sedis</taxon>
        <taxon>Chytridiomycetes</taxon>
        <taxon>Chytridiomycetes incertae sedis</taxon>
        <taxon>Blyttiomyces</taxon>
    </lineage>
</organism>
<accession>A0A4P9W8L1</accession>
<proteinExistence type="inferred from homology"/>
<gene>
    <name evidence="6" type="ORF">BDK51DRAFT_27600</name>
</gene>
<dbReference type="SUPFAM" id="SSF56801">
    <property type="entry name" value="Acetyl-CoA synthetase-like"/>
    <property type="match status" value="1"/>
</dbReference>
<dbReference type="OrthoDB" id="1882297at2759"/>
<protein>
    <recommendedName>
        <fullName evidence="5">AMP-dependent synthetase/ligase domain-containing protein</fullName>
    </recommendedName>
</protein>
<dbReference type="GO" id="GO:0016874">
    <property type="term" value="F:ligase activity"/>
    <property type="evidence" value="ECO:0007669"/>
    <property type="project" value="UniProtKB-KW"/>
</dbReference>
<dbReference type="PROSITE" id="PS00455">
    <property type="entry name" value="AMP_BINDING"/>
    <property type="match status" value="1"/>
</dbReference>
<evidence type="ECO:0000256" key="4">
    <source>
        <dbReference type="ARBA" id="ARBA00023098"/>
    </source>
</evidence>
<dbReference type="PANTHER" id="PTHR43859:SF4">
    <property type="entry name" value="BUTANOATE--COA LIGASE AAE1-RELATED"/>
    <property type="match status" value="1"/>
</dbReference>
<dbReference type="Proteomes" id="UP000269721">
    <property type="component" value="Unassembled WGS sequence"/>
</dbReference>
<dbReference type="AlphaFoldDB" id="A0A4P9W8L1"/>
<keyword evidence="3" id="KW-0276">Fatty acid metabolism</keyword>
<dbReference type="InterPro" id="IPR000873">
    <property type="entry name" value="AMP-dep_synth/lig_dom"/>
</dbReference>
<evidence type="ECO:0000313" key="7">
    <source>
        <dbReference type="Proteomes" id="UP000269721"/>
    </source>
</evidence>
<evidence type="ECO:0000313" key="6">
    <source>
        <dbReference type="EMBL" id="RKO88869.1"/>
    </source>
</evidence>
<dbReference type="EMBL" id="KZ996431">
    <property type="protein sequence ID" value="RKO88869.1"/>
    <property type="molecule type" value="Genomic_DNA"/>
</dbReference>
<comment type="similarity">
    <text evidence="1">Belongs to the ATP-dependent AMP-binding enzyme family.</text>
</comment>
<dbReference type="Gene3D" id="3.40.50.12780">
    <property type="entry name" value="N-terminal domain of ligase-like"/>
    <property type="match status" value="1"/>
</dbReference>
<evidence type="ECO:0000256" key="3">
    <source>
        <dbReference type="ARBA" id="ARBA00022832"/>
    </source>
</evidence>
<feature type="non-terminal residue" evidence="6">
    <location>
        <position position="169"/>
    </location>
</feature>